<evidence type="ECO:0000313" key="1">
    <source>
        <dbReference type="EMBL" id="MBB5156831.1"/>
    </source>
</evidence>
<gene>
    <name evidence="1" type="ORF">BJ970_004365</name>
</gene>
<evidence type="ECO:0000313" key="2">
    <source>
        <dbReference type="Proteomes" id="UP000584374"/>
    </source>
</evidence>
<keyword evidence="2" id="KW-1185">Reference proteome</keyword>
<sequence length="88" mass="9885">MAEILNDDVFADLDGIRGIDDLTDQLTAEQITTITRHLHRFGVFFTGPLDLDHAMLIHFWNAYTELDPDGTGLRKQMRRGRLGGCAPS</sequence>
<dbReference type="Proteomes" id="UP000584374">
    <property type="component" value="Unassembled WGS sequence"/>
</dbReference>
<protein>
    <submittedName>
        <fullName evidence="1">Uncharacterized protein</fullName>
    </submittedName>
</protein>
<accession>A0A840QAN9</accession>
<reference evidence="1 2" key="1">
    <citation type="submission" date="2020-08" db="EMBL/GenBank/DDBJ databases">
        <title>Sequencing the genomes of 1000 actinobacteria strains.</title>
        <authorList>
            <person name="Klenk H.-P."/>
        </authorList>
    </citation>
    <scope>NUCLEOTIDE SEQUENCE [LARGE SCALE GENOMIC DNA]</scope>
    <source>
        <strain evidence="1 2">DSM 45584</strain>
    </source>
</reference>
<proteinExistence type="predicted"/>
<dbReference type="AlphaFoldDB" id="A0A840QAN9"/>
<comment type="caution">
    <text evidence="1">The sequence shown here is derived from an EMBL/GenBank/DDBJ whole genome shotgun (WGS) entry which is preliminary data.</text>
</comment>
<dbReference type="RefSeq" id="WP_184727891.1">
    <property type="nucleotide sequence ID" value="NZ_JACHIW010000001.1"/>
</dbReference>
<name>A0A840QAN9_9PSEU</name>
<organism evidence="1 2">
    <name type="scientific">Saccharopolyspora phatthalungensis</name>
    <dbReference type="NCBI Taxonomy" id="664693"/>
    <lineage>
        <taxon>Bacteria</taxon>
        <taxon>Bacillati</taxon>
        <taxon>Actinomycetota</taxon>
        <taxon>Actinomycetes</taxon>
        <taxon>Pseudonocardiales</taxon>
        <taxon>Pseudonocardiaceae</taxon>
        <taxon>Saccharopolyspora</taxon>
    </lineage>
</organism>
<dbReference type="EMBL" id="JACHIW010000001">
    <property type="protein sequence ID" value="MBB5156831.1"/>
    <property type="molecule type" value="Genomic_DNA"/>
</dbReference>